<dbReference type="Proteomes" id="UP000292459">
    <property type="component" value="Unassembled WGS sequence"/>
</dbReference>
<dbReference type="OrthoDB" id="9766496at2"/>
<evidence type="ECO:0000313" key="8">
    <source>
        <dbReference type="EMBL" id="RZM77798.1"/>
    </source>
</evidence>
<evidence type="ECO:0000256" key="6">
    <source>
        <dbReference type="SAM" id="MobiDB-lite"/>
    </source>
</evidence>
<dbReference type="InterPro" id="IPR027417">
    <property type="entry name" value="P-loop_NTPase"/>
</dbReference>
<sequence>MSLKSSISSISLRRRRAKELMIRSLETMIGRFRPTPGEAARRSLHQRREISESDHRVGSYGRGPLISLAGHRVGLDSLDHTMYMATSGSGKNLLAGPMIRSMVETCTDDPTRRMLIVEAKGQITQALEGMGAKYDLITLSSKHGYSPDFAKDFDTYTRQVQLAYNLVPRLDGNNAFFRNGARGLLVAGAVSIHQITGGEWGVDDLVNFSTEGQKIVQAILKRTKIGRRFLRILDSTRDATTLYKLRTELFTHMEPLMTAAAKYQVSDALSVIDFWEGKTEAPILVIKVNPEHLDAERAAVSALLQRSFEHIMSLTPPVDPRDLRKDKLILLDDAGFYRRIPKFLEATELIRGNGGLLIALNQSVESLRSRTSYGDEADGLLANFPNLVMLLSASPITAKWFSSRFGQIERVRLSLSRSFGKEGVQWRADERRSVENLVFDREFLNMTPPSPESGVTCYLKTQAFGEELKKVIPWEQIIERTPPTAYVDFSPLPSSLQEPADWDMARLEFLCLGKRLEDEVESQVSSSFGSSLDEFETALRRIVFDIGFDMIERLVDPETGQVSGTSGSKS</sequence>
<feature type="domain" description="Type IV secretion system coupling protein TraD DNA-binding" evidence="7">
    <location>
        <begin position="79"/>
        <end position="447"/>
    </location>
</feature>
<dbReference type="PANTHER" id="PTHR37937:SF1">
    <property type="entry name" value="CONJUGATIVE TRANSFER: DNA TRANSPORT"/>
    <property type="match status" value="1"/>
</dbReference>
<comment type="subcellular location">
    <subcellularLocation>
        <location evidence="1">Cell membrane</location>
        <topology evidence="1">Multi-pass membrane protein</topology>
    </subcellularLocation>
</comment>
<dbReference type="CDD" id="cd01127">
    <property type="entry name" value="TrwB_TraG_TraD_VirD4"/>
    <property type="match status" value="1"/>
</dbReference>
<comment type="caution">
    <text evidence="8">The sequence shown here is derived from an EMBL/GenBank/DDBJ whole genome shotgun (WGS) entry which is preliminary data.</text>
</comment>
<keyword evidence="4" id="KW-1133">Transmembrane helix</keyword>
<dbReference type="InterPro" id="IPR051539">
    <property type="entry name" value="T4SS-coupling_protein"/>
</dbReference>
<dbReference type="PANTHER" id="PTHR37937">
    <property type="entry name" value="CONJUGATIVE TRANSFER: DNA TRANSPORT"/>
    <property type="match status" value="1"/>
</dbReference>
<dbReference type="EMBL" id="QVFV01000003">
    <property type="protein sequence ID" value="RZM77798.1"/>
    <property type="molecule type" value="Genomic_DNA"/>
</dbReference>
<dbReference type="GO" id="GO:0005886">
    <property type="term" value="C:plasma membrane"/>
    <property type="evidence" value="ECO:0007669"/>
    <property type="project" value="UniProtKB-SubCell"/>
</dbReference>
<keyword evidence="9" id="KW-1185">Reference proteome</keyword>
<feature type="compositionally biased region" description="Basic and acidic residues" evidence="6">
    <location>
        <begin position="46"/>
        <end position="56"/>
    </location>
</feature>
<organism evidence="8 9">
    <name type="scientific">Leptolyngbya iicbica LK</name>
    <dbReference type="NCBI Taxonomy" id="2294035"/>
    <lineage>
        <taxon>Bacteria</taxon>
        <taxon>Bacillati</taxon>
        <taxon>Cyanobacteriota</taxon>
        <taxon>Cyanophyceae</taxon>
        <taxon>Leptolyngbyales</taxon>
        <taxon>Leptolyngbyaceae</taxon>
        <taxon>Leptolyngbya group</taxon>
        <taxon>Leptolyngbya</taxon>
        <taxon>Leptolyngbya iicbica</taxon>
    </lineage>
</organism>
<evidence type="ECO:0000256" key="4">
    <source>
        <dbReference type="ARBA" id="ARBA00022989"/>
    </source>
</evidence>
<evidence type="ECO:0000256" key="5">
    <source>
        <dbReference type="ARBA" id="ARBA00023136"/>
    </source>
</evidence>
<dbReference type="AlphaFoldDB" id="A0A4Q7E6E2"/>
<keyword evidence="2" id="KW-1003">Cell membrane</keyword>
<dbReference type="Pfam" id="PF10412">
    <property type="entry name" value="TrwB_AAD_bind"/>
    <property type="match status" value="1"/>
</dbReference>
<dbReference type="Gene3D" id="3.40.50.300">
    <property type="entry name" value="P-loop containing nucleotide triphosphate hydrolases"/>
    <property type="match status" value="1"/>
</dbReference>
<proteinExistence type="predicted"/>
<evidence type="ECO:0000256" key="1">
    <source>
        <dbReference type="ARBA" id="ARBA00004651"/>
    </source>
</evidence>
<dbReference type="InterPro" id="IPR019476">
    <property type="entry name" value="T4SS_TraD_DNA-bd"/>
</dbReference>
<evidence type="ECO:0000256" key="2">
    <source>
        <dbReference type="ARBA" id="ARBA00022475"/>
    </source>
</evidence>
<feature type="region of interest" description="Disordered" evidence="6">
    <location>
        <begin position="37"/>
        <end position="56"/>
    </location>
</feature>
<keyword evidence="5" id="KW-0472">Membrane</keyword>
<name>A0A4Q7E6E2_9CYAN</name>
<protein>
    <recommendedName>
        <fullName evidence="7">Type IV secretion system coupling protein TraD DNA-binding domain-containing protein</fullName>
    </recommendedName>
</protein>
<evidence type="ECO:0000256" key="3">
    <source>
        <dbReference type="ARBA" id="ARBA00022692"/>
    </source>
</evidence>
<reference evidence="8 9" key="1">
    <citation type="submission" date="2018-11" db="EMBL/GenBank/DDBJ databases">
        <title>Whole genome sequencing of an environmental sample.</title>
        <authorList>
            <person name="Sarangi A.N."/>
            <person name="Singh D."/>
            <person name="Tripathy S."/>
        </authorList>
    </citation>
    <scope>NUCLEOTIDE SEQUENCE [LARGE SCALE GENOMIC DNA]</scope>
    <source>
        <strain evidence="8 9">Lakshadweep</strain>
    </source>
</reference>
<gene>
    <name evidence="8" type="ORF">DYY88_14580</name>
</gene>
<dbReference type="SUPFAM" id="SSF52540">
    <property type="entry name" value="P-loop containing nucleoside triphosphate hydrolases"/>
    <property type="match status" value="1"/>
</dbReference>
<evidence type="ECO:0000259" key="7">
    <source>
        <dbReference type="Pfam" id="PF10412"/>
    </source>
</evidence>
<evidence type="ECO:0000313" key="9">
    <source>
        <dbReference type="Proteomes" id="UP000292459"/>
    </source>
</evidence>
<accession>A0A4Q7E6E2</accession>
<keyword evidence="3" id="KW-0812">Transmembrane</keyword>